<protein>
    <submittedName>
        <fullName evidence="7">ATP-binding domain-containing protein</fullName>
    </submittedName>
</protein>
<accession>A0ABY5VDL0</accession>
<evidence type="ECO:0000256" key="3">
    <source>
        <dbReference type="ARBA" id="ARBA00022806"/>
    </source>
</evidence>
<evidence type="ECO:0000256" key="4">
    <source>
        <dbReference type="ARBA" id="ARBA00022840"/>
    </source>
</evidence>
<organism evidence="7 8">
    <name type="scientific">Ruminococcus gauvreauii</name>
    <dbReference type="NCBI Taxonomy" id="438033"/>
    <lineage>
        <taxon>Bacteria</taxon>
        <taxon>Bacillati</taxon>
        <taxon>Bacillota</taxon>
        <taxon>Clostridia</taxon>
        <taxon>Eubacteriales</taxon>
        <taxon>Oscillospiraceae</taxon>
        <taxon>Ruminococcus</taxon>
    </lineage>
</organism>
<dbReference type="PANTHER" id="PTHR11070:SF17">
    <property type="entry name" value="DNA HELICASE IV"/>
    <property type="match status" value="1"/>
</dbReference>
<evidence type="ECO:0000259" key="6">
    <source>
        <dbReference type="PROSITE" id="PS51198"/>
    </source>
</evidence>
<dbReference type="Proteomes" id="UP001060164">
    <property type="component" value="Chromosome"/>
</dbReference>
<evidence type="ECO:0000313" key="7">
    <source>
        <dbReference type="EMBL" id="UWP58615.1"/>
    </source>
</evidence>
<dbReference type="InterPro" id="IPR027417">
    <property type="entry name" value="P-loop_NTPase"/>
</dbReference>
<keyword evidence="2 5" id="KW-0378">Hydrolase</keyword>
<proteinExistence type="predicted"/>
<dbReference type="PANTHER" id="PTHR11070">
    <property type="entry name" value="UVRD / RECB / PCRA DNA HELICASE FAMILY MEMBER"/>
    <property type="match status" value="1"/>
</dbReference>
<evidence type="ECO:0000256" key="2">
    <source>
        <dbReference type="ARBA" id="ARBA00022801"/>
    </source>
</evidence>
<dbReference type="Pfam" id="PF13538">
    <property type="entry name" value="UvrD_C_2"/>
    <property type="match status" value="1"/>
</dbReference>
<dbReference type="Gene3D" id="3.40.50.300">
    <property type="entry name" value="P-loop containing nucleotide triphosphate hydrolases"/>
    <property type="match status" value="2"/>
</dbReference>
<dbReference type="InterPro" id="IPR014016">
    <property type="entry name" value="UvrD-like_ATP-bd"/>
</dbReference>
<keyword evidence="3 5" id="KW-0347">Helicase</keyword>
<evidence type="ECO:0000256" key="5">
    <source>
        <dbReference type="PROSITE-ProRule" id="PRU00560"/>
    </source>
</evidence>
<dbReference type="InterPro" id="IPR027785">
    <property type="entry name" value="UvrD-like_helicase_C"/>
</dbReference>
<dbReference type="GO" id="GO:0005524">
    <property type="term" value="F:ATP binding"/>
    <property type="evidence" value="ECO:0007669"/>
    <property type="project" value="UniProtKB-KW"/>
</dbReference>
<keyword evidence="8" id="KW-1185">Reference proteome</keyword>
<name>A0ABY5VDL0_9FIRM</name>
<sequence>MSNQKKSGSAIPFPDEIAHLAGITRMLDEALETAEADVQHADRDYMDAKRYMAEYRGEIDPNEMFQNELLLRQTDHTGALAVRTRDILAKLRESPYFARIDFSENGSLPPVPCYIGRFTFRHNSELLVFDWRAPVSSMFYDYETGPAGYDSPMGRVEGIITRKRQFKIADGVMEYAIESSSSIQDDILQKELSHTSDEKMKSIIATIQTEQNQIIRNESTKTMIIQGVAGSGKTSIALHRIAFLLYRFKNQLKSQNVTILSPNRVFGDYISGVIPELGEEPIFEMGFTDIARVQLKQTLVFEPDRDPMEPHDENWAKRVCFKSTGEFVVLMNAYIEQLPNRIFKPRDYSFGRFTADAGWISKRFSAYRSYPVKQRLSMTADDIYHRFESENIMEDDLPKPRTILKSLTAMLTVKNSLALYKDFYRSLNLPRMFVMPEKKTLEWADVFPFLYIQAAFEGLKKSPITKHLVIDEMQDYTPIQYTVINLLFSCPKTILGDFGQSLNPHRRHTLSDLRQIYDGAEYVELNQSYRSTCEIMTFAKCIGGIHKLSPIERHGNIPDVTACADRQEELQMIEKAVRDFISGNHATLGIITKTDREAGELYDALHLVEQIHLLTPDSTNFKNGVTITSIRMAKGLEFDEVIIPDTDSRTYGSESDRSLLYIACTRAMHDLTLLYTGIPSPFIGQT</sequence>
<feature type="binding site" evidence="5">
    <location>
        <begin position="227"/>
        <end position="234"/>
    </location>
    <ligand>
        <name>ATP</name>
        <dbReference type="ChEBI" id="CHEBI:30616"/>
    </ligand>
</feature>
<keyword evidence="4 5" id="KW-0067">ATP-binding</keyword>
<dbReference type="InterPro" id="IPR000212">
    <property type="entry name" value="DNA_helicase_UvrD/REP"/>
</dbReference>
<dbReference type="EMBL" id="CP102290">
    <property type="protein sequence ID" value="UWP58615.1"/>
    <property type="molecule type" value="Genomic_DNA"/>
</dbReference>
<dbReference type="PROSITE" id="PS51198">
    <property type="entry name" value="UVRD_HELICASE_ATP_BIND"/>
    <property type="match status" value="1"/>
</dbReference>
<feature type="domain" description="UvrD-like helicase ATP-binding" evidence="6">
    <location>
        <begin position="206"/>
        <end position="532"/>
    </location>
</feature>
<dbReference type="SUPFAM" id="SSF52540">
    <property type="entry name" value="P-loop containing nucleoside triphosphate hydrolases"/>
    <property type="match status" value="1"/>
</dbReference>
<dbReference type="RefSeq" id="WP_028529368.1">
    <property type="nucleotide sequence ID" value="NZ_CABLBR010000023.1"/>
</dbReference>
<gene>
    <name evidence="7" type="ORF">NQ502_14700</name>
</gene>
<evidence type="ECO:0000256" key="1">
    <source>
        <dbReference type="ARBA" id="ARBA00022741"/>
    </source>
</evidence>
<keyword evidence="1 5" id="KW-0547">Nucleotide-binding</keyword>
<reference evidence="7" key="1">
    <citation type="journal article" date="2022" name="Cell">
        <title>Design, construction, and in vivo augmentation of a complex gut microbiome.</title>
        <authorList>
            <person name="Cheng A.G."/>
            <person name="Ho P.Y."/>
            <person name="Aranda-Diaz A."/>
            <person name="Jain S."/>
            <person name="Yu F.B."/>
            <person name="Meng X."/>
            <person name="Wang M."/>
            <person name="Iakiviak M."/>
            <person name="Nagashima K."/>
            <person name="Zhao A."/>
            <person name="Murugkar P."/>
            <person name="Patil A."/>
            <person name="Atabakhsh K."/>
            <person name="Weakley A."/>
            <person name="Yan J."/>
            <person name="Brumbaugh A.R."/>
            <person name="Higginbottom S."/>
            <person name="Dimas A."/>
            <person name="Shiver A.L."/>
            <person name="Deutschbauer A."/>
            <person name="Neff N."/>
            <person name="Sonnenburg J.L."/>
            <person name="Huang K.C."/>
            <person name="Fischbach M.A."/>
        </authorList>
    </citation>
    <scope>NUCLEOTIDE SEQUENCE</scope>
    <source>
        <strain evidence="7">DSM 19829</strain>
    </source>
</reference>
<evidence type="ECO:0000313" key="8">
    <source>
        <dbReference type="Proteomes" id="UP001060164"/>
    </source>
</evidence>